<evidence type="ECO:0000256" key="6">
    <source>
        <dbReference type="ARBA" id="ARBA00023027"/>
    </source>
</evidence>
<dbReference type="InterPro" id="IPR001509">
    <property type="entry name" value="Epimerase_deHydtase"/>
</dbReference>
<comment type="caution">
    <text evidence="13">The sequence shown here is derived from an EMBL/GenBank/DDBJ whole genome shotgun (WGS) entry which is preliminary data.</text>
</comment>
<evidence type="ECO:0000256" key="3">
    <source>
        <dbReference type="ARBA" id="ARBA00011738"/>
    </source>
</evidence>
<feature type="transmembrane region" description="Helical" evidence="11">
    <location>
        <begin position="35"/>
        <end position="55"/>
    </location>
</feature>
<dbReference type="Proteomes" id="UP000583929">
    <property type="component" value="Unassembled WGS sequence"/>
</dbReference>
<keyword evidence="16" id="KW-1185">Reference proteome</keyword>
<dbReference type="Pfam" id="PF01370">
    <property type="entry name" value="Epimerase"/>
    <property type="match status" value="1"/>
</dbReference>
<reference evidence="15 16" key="1">
    <citation type="journal article" date="2020" name="bioRxiv">
        <title>Sequence and annotation of 42 cannabis genomes reveals extensive copy number variation in cannabinoid synthesis and pathogen resistance genes.</title>
        <authorList>
            <person name="Mckernan K.J."/>
            <person name="Helbert Y."/>
            <person name="Kane L.T."/>
            <person name="Ebling H."/>
            <person name="Zhang L."/>
            <person name="Liu B."/>
            <person name="Eaton Z."/>
            <person name="Mclaughlin S."/>
            <person name="Kingan S."/>
            <person name="Baybayan P."/>
            <person name="Concepcion G."/>
            <person name="Jordan M."/>
            <person name="Riva A."/>
            <person name="Barbazuk W."/>
            <person name="Harkins T."/>
        </authorList>
    </citation>
    <scope>NUCLEOTIDE SEQUENCE [LARGE SCALE GENOMIC DNA]</scope>
    <source>
        <strain evidence="15 16">cv. Jamaican Lion 4</strain>
        <strain evidence="14">Father</strain>
        <strain evidence="13">Mother</strain>
        <tissue evidence="13">Leaf</tissue>
    </source>
</reference>
<dbReference type="EC" id="5.1.3.6" evidence="10"/>
<keyword evidence="6" id="KW-0520">NAD</keyword>
<dbReference type="EMBL" id="JAATIQ010000167">
    <property type="protein sequence ID" value="KAF4374628.1"/>
    <property type="molecule type" value="Genomic_DNA"/>
</dbReference>
<dbReference type="Gene3D" id="3.40.50.720">
    <property type="entry name" value="NAD(P)-binding Rossmann-like Domain"/>
    <property type="match status" value="1"/>
</dbReference>
<accession>A0A7J6DUY8</accession>
<evidence type="ECO:0000313" key="14">
    <source>
        <dbReference type="EMBL" id="KAF4374628.1"/>
    </source>
</evidence>
<keyword evidence="4 11" id="KW-0812">Transmembrane</keyword>
<comment type="subunit">
    <text evidence="3">Homodimer.</text>
</comment>
<dbReference type="GO" id="GO:0032580">
    <property type="term" value="C:Golgi cisterna membrane"/>
    <property type="evidence" value="ECO:0007669"/>
    <property type="project" value="UniProtKB-SubCell"/>
</dbReference>
<evidence type="ECO:0000256" key="5">
    <source>
        <dbReference type="ARBA" id="ARBA00022989"/>
    </source>
</evidence>
<evidence type="ECO:0000313" key="15">
    <source>
        <dbReference type="Proteomes" id="UP000525078"/>
    </source>
</evidence>
<evidence type="ECO:0000256" key="2">
    <source>
        <dbReference type="ARBA" id="ARBA00007637"/>
    </source>
</evidence>
<keyword evidence="8" id="KW-0413">Isomerase</keyword>
<dbReference type="Gene3D" id="3.90.25.10">
    <property type="entry name" value="UDP-galactose 4-epimerase, domain 1"/>
    <property type="match status" value="1"/>
</dbReference>
<evidence type="ECO:0000259" key="12">
    <source>
        <dbReference type="Pfam" id="PF01370"/>
    </source>
</evidence>
<evidence type="ECO:0000256" key="8">
    <source>
        <dbReference type="ARBA" id="ARBA00023235"/>
    </source>
</evidence>
<keyword evidence="5 11" id="KW-1133">Transmembrane helix</keyword>
<dbReference type="AlphaFoldDB" id="A0A7J6DUY8"/>
<evidence type="ECO:0000256" key="10">
    <source>
        <dbReference type="ARBA" id="ARBA00066697"/>
    </source>
</evidence>
<sequence>MASPPDTSKTMKLERYNSYLRRVNSTKLLTASSKLLFRATLLIALVLILFFTLNYPPLTSDSTTDHHSRLHTRNNFLSSAFYGTGVGGAAWEKQVRHSSTPRRANGMSVLVTGAAGFVGSHCSLALKKRGDGVLGLDNFNDYYDPSLKKDRQALLARHQIFVVDGDLNDGPLLSKLFDVVPFTHVLHLAAQAGVRYAMVNPQSYIRSNIAGFVNLLEIAKAANPQPAIVWASSSSVYGLNTENPFSEHHRTDQPASLYAATKKAGEEIAHTYNHIYGLSLTGLRFFTVYGPWGRPDMAYFFFTKAILQGKPIDIYQTQDDKEVARDFTYIDDIVKGCLGSLDTSEKSTGSGGKKKGPAQLRVYNLGNTSPVPVGKLVSILETLLNTKAKKHVIKMPRNGDVPYTHANVSQAYKDFGYKPTTDLSTGLRKFVKWYVSYYGIQPRVKREFNLNPEESA</sequence>
<dbReference type="PANTHER" id="PTHR43574">
    <property type="entry name" value="EPIMERASE-RELATED"/>
    <property type="match status" value="1"/>
</dbReference>
<evidence type="ECO:0000313" key="16">
    <source>
        <dbReference type="Proteomes" id="UP000583929"/>
    </source>
</evidence>
<gene>
    <name evidence="13" type="ORF">F8388_003804</name>
    <name evidence="14" type="ORF">G4B88_004880</name>
</gene>
<keyword evidence="7 11" id="KW-0472">Membrane</keyword>
<evidence type="ECO:0000256" key="7">
    <source>
        <dbReference type="ARBA" id="ARBA00023136"/>
    </source>
</evidence>
<evidence type="ECO:0000313" key="13">
    <source>
        <dbReference type="EMBL" id="KAF4349620.1"/>
    </source>
</evidence>
<feature type="domain" description="NAD-dependent epimerase/dehydratase" evidence="12">
    <location>
        <begin position="109"/>
        <end position="345"/>
    </location>
</feature>
<dbReference type="FunFam" id="3.40.50.720:FF:000198">
    <property type="entry name" value="UDP-glucuronate 4-epimerase 3"/>
    <property type="match status" value="1"/>
</dbReference>
<dbReference type="InterPro" id="IPR036291">
    <property type="entry name" value="NAD(P)-bd_dom_sf"/>
</dbReference>
<evidence type="ECO:0000256" key="9">
    <source>
        <dbReference type="ARBA" id="ARBA00050136"/>
    </source>
</evidence>
<dbReference type="OrthoDB" id="202470at2759"/>
<evidence type="ECO:0000256" key="11">
    <source>
        <dbReference type="SAM" id="Phobius"/>
    </source>
</evidence>
<comment type="catalytic activity">
    <reaction evidence="9">
        <text>UDP-alpha-D-glucuronate = UDP-alpha-D-galacturonate</text>
        <dbReference type="Rhea" id="RHEA:11404"/>
        <dbReference type="ChEBI" id="CHEBI:57635"/>
        <dbReference type="ChEBI" id="CHEBI:58052"/>
        <dbReference type="EC" id="5.1.3.6"/>
    </reaction>
</comment>
<dbReference type="EMBL" id="JAATIP010000391">
    <property type="protein sequence ID" value="KAF4349620.1"/>
    <property type="molecule type" value="Genomic_DNA"/>
</dbReference>
<proteinExistence type="inferred from homology"/>
<organism evidence="13 15">
    <name type="scientific">Cannabis sativa</name>
    <name type="common">Hemp</name>
    <name type="synonym">Marijuana</name>
    <dbReference type="NCBI Taxonomy" id="3483"/>
    <lineage>
        <taxon>Eukaryota</taxon>
        <taxon>Viridiplantae</taxon>
        <taxon>Streptophyta</taxon>
        <taxon>Embryophyta</taxon>
        <taxon>Tracheophyta</taxon>
        <taxon>Spermatophyta</taxon>
        <taxon>Magnoliopsida</taxon>
        <taxon>eudicotyledons</taxon>
        <taxon>Gunneridae</taxon>
        <taxon>Pentapetalae</taxon>
        <taxon>rosids</taxon>
        <taxon>fabids</taxon>
        <taxon>Rosales</taxon>
        <taxon>Cannabaceae</taxon>
        <taxon>Cannabis</taxon>
    </lineage>
</organism>
<evidence type="ECO:0000256" key="4">
    <source>
        <dbReference type="ARBA" id="ARBA00022692"/>
    </source>
</evidence>
<protein>
    <recommendedName>
        <fullName evidence="10">UDP-glucuronate 4-epimerase</fullName>
        <ecNumber evidence="10">5.1.3.6</ecNumber>
    </recommendedName>
</protein>
<dbReference type="OMA" id="FAINYPP"/>
<accession>A0A803Q1E0</accession>
<name>A0A7J6DUY8_CANSA</name>
<comment type="similarity">
    <text evidence="2">Belongs to the NAD(P)-dependent epimerase/dehydratase family.</text>
</comment>
<evidence type="ECO:0000256" key="1">
    <source>
        <dbReference type="ARBA" id="ARBA00004205"/>
    </source>
</evidence>
<dbReference type="GO" id="GO:0050378">
    <property type="term" value="F:UDP-glucuronate 4-epimerase activity"/>
    <property type="evidence" value="ECO:0007669"/>
    <property type="project" value="UniProtKB-EC"/>
</dbReference>
<dbReference type="SUPFAM" id="SSF51735">
    <property type="entry name" value="NAD(P)-binding Rossmann-fold domains"/>
    <property type="match status" value="1"/>
</dbReference>
<comment type="subcellular location">
    <subcellularLocation>
        <location evidence="1">Golgi apparatus</location>
        <location evidence="1">Golgi stack membrane</location>
        <topology evidence="1">Multi-pass membrane protein</topology>
    </subcellularLocation>
</comment>
<dbReference type="Proteomes" id="UP000525078">
    <property type="component" value="Unassembled WGS sequence"/>
</dbReference>
<dbReference type="PRINTS" id="PR01713">
    <property type="entry name" value="NUCEPIMERASE"/>
</dbReference>